<feature type="region of interest" description="Disordered" evidence="1">
    <location>
        <begin position="13"/>
        <end position="36"/>
    </location>
</feature>
<sequence>MFLRCCRLGVRDPARQSEPSGRSSGEKACLEDSLSR</sequence>
<protein>
    <submittedName>
        <fullName evidence="2">Uncharacterized protein</fullName>
    </submittedName>
</protein>
<dbReference type="Proteomes" id="UP000053236">
    <property type="component" value="Unassembled WGS sequence"/>
</dbReference>
<dbReference type="EMBL" id="KI687046">
    <property type="protein sequence ID" value="ETK83225.1"/>
    <property type="molecule type" value="Genomic_DNA"/>
</dbReference>
<accession>W2GLN6</accession>
<evidence type="ECO:0000256" key="1">
    <source>
        <dbReference type="SAM" id="MobiDB-lite"/>
    </source>
</evidence>
<evidence type="ECO:0000313" key="2">
    <source>
        <dbReference type="EMBL" id="ETK83225.1"/>
    </source>
</evidence>
<name>W2GLN6_PHYNI</name>
<proteinExistence type="predicted"/>
<feature type="compositionally biased region" description="Basic and acidic residues" evidence="1">
    <location>
        <begin position="24"/>
        <end position="36"/>
    </location>
</feature>
<reference evidence="2" key="1">
    <citation type="submission" date="2013-11" db="EMBL/GenBank/DDBJ databases">
        <title>The Genome Sequence of Phytophthora parasitica CJ02B3.</title>
        <authorList>
            <consortium name="The Broad Institute Genomics Platform"/>
            <person name="Russ C."/>
            <person name="Tyler B."/>
            <person name="Panabieres F."/>
            <person name="Shan W."/>
            <person name="Tripathy S."/>
            <person name="Grunwald N."/>
            <person name="Machado M."/>
            <person name="Johnson C.S."/>
            <person name="Arredondo F."/>
            <person name="Hong C."/>
            <person name="Coffey M."/>
            <person name="Young S.K."/>
            <person name="Zeng Q."/>
            <person name="Gargeya S."/>
            <person name="Fitzgerald M."/>
            <person name="Abouelleil A."/>
            <person name="Alvarado L."/>
            <person name="Chapman S.B."/>
            <person name="Gainer-Dewar J."/>
            <person name="Goldberg J."/>
            <person name="Griggs A."/>
            <person name="Gujja S."/>
            <person name="Hansen M."/>
            <person name="Howarth C."/>
            <person name="Imamovic A."/>
            <person name="Ireland A."/>
            <person name="Larimer J."/>
            <person name="McCowan C."/>
            <person name="Murphy C."/>
            <person name="Pearson M."/>
            <person name="Poon T.W."/>
            <person name="Priest M."/>
            <person name="Roberts A."/>
            <person name="Saif S."/>
            <person name="Shea T."/>
            <person name="Sykes S."/>
            <person name="Wortman J."/>
            <person name="Nusbaum C."/>
            <person name="Birren B."/>
        </authorList>
    </citation>
    <scope>NUCLEOTIDE SEQUENCE [LARGE SCALE GENOMIC DNA]</scope>
    <source>
        <strain evidence="2">CJ02B3</strain>
    </source>
</reference>
<organism evidence="2">
    <name type="scientific">Phytophthora nicotianae</name>
    <name type="common">Potato buckeye rot agent</name>
    <name type="synonym">Phytophthora parasitica</name>
    <dbReference type="NCBI Taxonomy" id="4792"/>
    <lineage>
        <taxon>Eukaryota</taxon>
        <taxon>Sar</taxon>
        <taxon>Stramenopiles</taxon>
        <taxon>Oomycota</taxon>
        <taxon>Peronosporomycetes</taxon>
        <taxon>Peronosporales</taxon>
        <taxon>Peronosporaceae</taxon>
        <taxon>Phytophthora</taxon>
    </lineage>
</organism>
<dbReference type="AlphaFoldDB" id="W2GLN6"/>
<gene>
    <name evidence="2" type="ORF">L915_11522</name>
</gene>